<accession>A0A176XCS4</accession>
<dbReference type="RefSeq" id="WP_063948898.1">
    <property type="nucleotide sequence ID" value="NZ_CP072308.1"/>
</dbReference>
<evidence type="ECO:0000313" key="2">
    <source>
        <dbReference type="Proteomes" id="UP000077098"/>
    </source>
</evidence>
<reference evidence="1 2" key="1">
    <citation type="submission" date="2016-05" db="EMBL/GenBank/DDBJ databases">
        <authorList>
            <person name="Lavstsen T."/>
            <person name="Jespersen J.S."/>
        </authorList>
    </citation>
    <scope>NUCLEOTIDE SEQUENCE [LARGE SCALE GENOMIC DNA]</scope>
    <source>
        <strain evidence="1 2">KCJ1736</strain>
    </source>
</reference>
<evidence type="ECO:0000313" key="1">
    <source>
        <dbReference type="EMBL" id="OAE47121.1"/>
    </source>
</evidence>
<dbReference type="Proteomes" id="UP000077098">
    <property type="component" value="Unassembled WGS sequence"/>
</dbReference>
<organism evidence="1 2">
    <name type="scientific">Agrobacterium tumefaciens</name>
    <dbReference type="NCBI Taxonomy" id="358"/>
    <lineage>
        <taxon>Bacteria</taxon>
        <taxon>Pseudomonadati</taxon>
        <taxon>Pseudomonadota</taxon>
        <taxon>Alphaproteobacteria</taxon>
        <taxon>Hyphomicrobiales</taxon>
        <taxon>Rhizobiaceae</taxon>
        <taxon>Rhizobium/Agrobacterium group</taxon>
        <taxon>Agrobacterium</taxon>
        <taxon>Agrobacterium tumefaciens complex</taxon>
    </lineage>
</organism>
<name>A0A176XCS4_AGRTU</name>
<protein>
    <submittedName>
        <fullName evidence="1">Uncharacterized protein</fullName>
    </submittedName>
</protein>
<dbReference type="AlphaFoldDB" id="A0A176XCS4"/>
<gene>
    <name evidence="1" type="ORF">A7J57_13820</name>
</gene>
<sequence length="76" mass="8126">MRAAINSPSLSIDTMDYQAECQFALEPSIRGLIEKAEDAGWNRQQAALAIVALASEHLTDLMATAAAPVADQRPLS</sequence>
<comment type="caution">
    <text evidence="1">The sequence shown here is derived from an EMBL/GenBank/DDBJ whole genome shotgun (WGS) entry which is preliminary data.</text>
</comment>
<proteinExistence type="predicted"/>
<dbReference type="EMBL" id="LXPS01000011">
    <property type="protein sequence ID" value="OAE47121.1"/>
    <property type="molecule type" value="Genomic_DNA"/>
</dbReference>